<proteinExistence type="predicted"/>
<accession>A0ACC2T6S3</accession>
<gene>
    <name evidence="1" type="ORF">DSO57_1008932</name>
</gene>
<keyword evidence="2" id="KW-1185">Reference proteome</keyword>
<name>A0ACC2T6S3_9FUNG</name>
<dbReference type="EMBL" id="QTSX02003578">
    <property type="protein sequence ID" value="KAJ9070358.1"/>
    <property type="molecule type" value="Genomic_DNA"/>
</dbReference>
<sequence length="181" mass="20467">MAYLGLFAPVLERLAFVAVKVAVDSMAATWPALYIPMPSDYFSDLPLQVIFLLTILTSIFCYTTIGSKMLKLSSQFDLLLVKQLTACLLYPHCISLNHAAYCFTLKESDCILWENFLYLMAKGTCKNREKVRRSRTMLSTRISYGFSSNQKVATNNFWQIKGGKEPTGHQKQPANPNGQNY</sequence>
<organism evidence="1 2">
    <name type="scientific">Entomophthora muscae</name>
    <dbReference type="NCBI Taxonomy" id="34485"/>
    <lineage>
        <taxon>Eukaryota</taxon>
        <taxon>Fungi</taxon>
        <taxon>Fungi incertae sedis</taxon>
        <taxon>Zoopagomycota</taxon>
        <taxon>Entomophthoromycotina</taxon>
        <taxon>Entomophthoromycetes</taxon>
        <taxon>Entomophthorales</taxon>
        <taxon>Entomophthoraceae</taxon>
        <taxon>Entomophthora</taxon>
    </lineage>
</organism>
<reference evidence="1" key="1">
    <citation type="submission" date="2022-04" db="EMBL/GenBank/DDBJ databases">
        <title>Genome of the entomopathogenic fungus Entomophthora muscae.</title>
        <authorList>
            <person name="Elya C."/>
            <person name="Lovett B.R."/>
            <person name="Lee E."/>
            <person name="Macias A.M."/>
            <person name="Hajek A.E."/>
            <person name="De Bivort B.L."/>
            <person name="Kasson M.T."/>
            <person name="De Fine Licht H.H."/>
            <person name="Stajich J.E."/>
        </authorList>
    </citation>
    <scope>NUCLEOTIDE SEQUENCE</scope>
    <source>
        <strain evidence="1">Berkeley</strain>
    </source>
</reference>
<dbReference type="Proteomes" id="UP001165960">
    <property type="component" value="Unassembled WGS sequence"/>
</dbReference>
<evidence type="ECO:0000313" key="1">
    <source>
        <dbReference type="EMBL" id="KAJ9070358.1"/>
    </source>
</evidence>
<evidence type="ECO:0000313" key="2">
    <source>
        <dbReference type="Proteomes" id="UP001165960"/>
    </source>
</evidence>
<comment type="caution">
    <text evidence="1">The sequence shown here is derived from an EMBL/GenBank/DDBJ whole genome shotgun (WGS) entry which is preliminary data.</text>
</comment>
<protein>
    <submittedName>
        <fullName evidence="1">Uncharacterized protein</fullName>
    </submittedName>
</protein>